<dbReference type="EMBL" id="SNRY01000509">
    <property type="protein sequence ID" value="KAA6339773.1"/>
    <property type="molecule type" value="Genomic_DNA"/>
</dbReference>
<dbReference type="PRINTS" id="PR00134">
    <property type="entry name" value="GLHYDRLASE10"/>
</dbReference>
<name>A0A5J4S389_9ZZZZ</name>
<evidence type="ECO:0000256" key="3">
    <source>
        <dbReference type="ARBA" id="ARBA00012590"/>
    </source>
</evidence>
<evidence type="ECO:0000313" key="12">
    <source>
        <dbReference type="EMBL" id="KAA6339773.1"/>
    </source>
</evidence>
<dbReference type="Gene3D" id="2.60.120.260">
    <property type="entry name" value="Galactose-binding domain-like"/>
    <property type="match status" value="2"/>
</dbReference>
<evidence type="ECO:0000256" key="6">
    <source>
        <dbReference type="ARBA" id="ARBA00022737"/>
    </source>
</evidence>
<dbReference type="Pfam" id="PF02018">
    <property type="entry name" value="CBM_4_9"/>
    <property type="match status" value="1"/>
</dbReference>
<dbReference type="SMART" id="SM00633">
    <property type="entry name" value="Glyco_10"/>
    <property type="match status" value="1"/>
</dbReference>
<evidence type="ECO:0000256" key="10">
    <source>
        <dbReference type="ARBA" id="ARBA00023326"/>
    </source>
</evidence>
<keyword evidence="8" id="KW-0119">Carbohydrate metabolism</keyword>
<organism evidence="12">
    <name type="scientific">termite gut metagenome</name>
    <dbReference type="NCBI Taxonomy" id="433724"/>
    <lineage>
        <taxon>unclassified sequences</taxon>
        <taxon>metagenomes</taxon>
        <taxon>organismal metagenomes</taxon>
    </lineage>
</organism>
<comment type="catalytic activity">
    <reaction evidence="1">
        <text>Endohydrolysis of (1-&gt;4)-beta-D-xylosidic linkages in xylans.</text>
        <dbReference type="EC" id="3.2.1.8"/>
    </reaction>
</comment>
<evidence type="ECO:0000256" key="7">
    <source>
        <dbReference type="ARBA" id="ARBA00022801"/>
    </source>
</evidence>
<dbReference type="AlphaFoldDB" id="A0A5J4S389"/>
<sequence>MSSSEAAVRLETAATSANEWDTQLASSEIPAIVGHAYEFSFYIRSEGAGQGRISFQNMSDNYPWLDGASLFNVGGGWTQIVYGSDGSLTATDNNIRFLFDLGKVPYIIYYIDVNTIRVVDLDAVPEETDGNILTDGNFESGTDGWTKPNPGQGIDLTQEFVYEGNNAVKLIAGSSSSNACWDLQFQSPEIAVINGHTYDISFIIRSEGDGRGRVSFTGMSNNYPWLNGSEWFTTNTTWAQITYTLTVNADVITLSFDLGYEPDMIYYLDGVKVIDTTTGAATRVTITRAGPTYIEKTSEEKTKLIGDALEYWINEMVGHYKDKVKAWDVVNEPMNEGGGLRTGVNVTTPASDEFYWQDYLGKDYAVTAFKLVRAAGNANDVLFINDYNLEYSINKCKGLIEYVKYIEEQGAKVDGIGTQMHVDIDTDMAKADEMFKLLAATGKLIKISELDIKTKTSSPSTEDLEKQAEVYRQVVELYVKNIPEAQRYGITLWGVTDADSWIENDAPCLWKADYSRKIAYKGLADGLAGKDVSEDFTGDLEY</sequence>
<gene>
    <name evidence="12" type="ORF">EZS27_012317</name>
</gene>
<reference evidence="12" key="1">
    <citation type="submission" date="2019-03" db="EMBL/GenBank/DDBJ databases">
        <title>Single cell metagenomics reveals metabolic interactions within the superorganism composed of flagellate Streblomastix strix and complex community of Bacteroidetes bacteria on its surface.</title>
        <authorList>
            <person name="Treitli S.C."/>
            <person name="Kolisko M."/>
            <person name="Husnik F."/>
            <person name="Keeling P."/>
            <person name="Hampl V."/>
        </authorList>
    </citation>
    <scope>NUCLEOTIDE SEQUENCE</scope>
    <source>
        <strain evidence="12">STM</strain>
    </source>
</reference>
<dbReference type="PANTHER" id="PTHR31490:SF88">
    <property type="entry name" value="BETA-XYLANASE"/>
    <property type="match status" value="1"/>
</dbReference>
<keyword evidence="4 12" id="KW-0858">Xylan degradation</keyword>
<comment type="similarity">
    <text evidence="2">Belongs to the glycosyl hydrolase 10 (cellulase F) family.</text>
</comment>
<evidence type="ECO:0000256" key="5">
    <source>
        <dbReference type="ARBA" id="ARBA00022729"/>
    </source>
</evidence>
<dbReference type="InterPro" id="IPR001000">
    <property type="entry name" value="GH10_dom"/>
</dbReference>
<dbReference type="Pfam" id="PF00331">
    <property type="entry name" value="Glyco_hydro_10"/>
    <property type="match status" value="1"/>
</dbReference>
<keyword evidence="7 12" id="KW-0378">Hydrolase</keyword>
<evidence type="ECO:0000256" key="9">
    <source>
        <dbReference type="ARBA" id="ARBA00023295"/>
    </source>
</evidence>
<dbReference type="SUPFAM" id="SSF49785">
    <property type="entry name" value="Galactose-binding domain-like"/>
    <property type="match status" value="2"/>
</dbReference>
<dbReference type="Gene3D" id="3.20.20.80">
    <property type="entry name" value="Glycosidases"/>
    <property type="match status" value="1"/>
</dbReference>
<dbReference type="EC" id="3.2.1.8" evidence="3"/>
<dbReference type="InterPro" id="IPR008979">
    <property type="entry name" value="Galactose-bd-like_sf"/>
</dbReference>
<evidence type="ECO:0000256" key="8">
    <source>
        <dbReference type="ARBA" id="ARBA00023277"/>
    </source>
</evidence>
<dbReference type="InterPro" id="IPR044846">
    <property type="entry name" value="GH10"/>
</dbReference>
<evidence type="ECO:0000256" key="4">
    <source>
        <dbReference type="ARBA" id="ARBA00022651"/>
    </source>
</evidence>
<keyword evidence="5" id="KW-0732">Signal</keyword>
<dbReference type="InterPro" id="IPR003305">
    <property type="entry name" value="CenC_carb-bd"/>
</dbReference>
<evidence type="ECO:0000256" key="1">
    <source>
        <dbReference type="ARBA" id="ARBA00000681"/>
    </source>
</evidence>
<feature type="domain" description="GH10" evidence="11">
    <location>
        <begin position="248"/>
        <end position="526"/>
    </location>
</feature>
<evidence type="ECO:0000256" key="2">
    <source>
        <dbReference type="ARBA" id="ARBA00007495"/>
    </source>
</evidence>
<dbReference type="GO" id="GO:0045493">
    <property type="term" value="P:xylan catabolic process"/>
    <property type="evidence" value="ECO:0007669"/>
    <property type="project" value="UniProtKB-KW"/>
</dbReference>
<evidence type="ECO:0000259" key="11">
    <source>
        <dbReference type="PROSITE" id="PS51760"/>
    </source>
</evidence>
<keyword evidence="10" id="KW-0624">Polysaccharide degradation</keyword>
<keyword evidence="9 12" id="KW-0326">Glycosidase</keyword>
<keyword evidence="6" id="KW-0677">Repeat</keyword>
<accession>A0A5J4S389</accession>
<proteinExistence type="inferred from homology"/>
<dbReference type="PROSITE" id="PS51760">
    <property type="entry name" value="GH10_2"/>
    <property type="match status" value="1"/>
</dbReference>
<dbReference type="PANTHER" id="PTHR31490">
    <property type="entry name" value="GLYCOSYL HYDROLASE"/>
    <property type="match status" value="1"/>
</dbReference>
<dbReference type="InterPro" id="IPR017853">
    <property type="entry name" value="GH"/>
</dbReference>
<protein>
    <recommendedName>
        <fullName evidence="3">endo-1,4-beta-xylanase</fullName>
        <ecNumber evidence="3">3.2.1.8</ecNumber>
    </recommendedName>
</protein>
<dbReference type="GO" id="GO:0031176">
    <property type="term" value="F:endo-1,4-beta-xylanase activity"/>
    <property type="evidence" value="ECO:0007669"/>
    <property type="project" value="UniProtKB-EC"/>
</dbReference>
<comment type="caution">
    <text evidence="12">The sequence shown here is derived from an EMBL/GenBank/DDBJ whole genome shotgun (WGS) entry which is preliminary data.</text>
</comment>
<dbReference type="SUPFAM" id="SSF51445">
    <property type="entry name" value="(Trans)glycosidases"/>
    <property type="match status" value="1"/>
</dbReference>